<organism evidence="1 2">
    <name type="scientific">Brevibacillus panacihumi</name>
    <dbReference type="NCBI Taxonomy" id="497735"/>
    <lineage>
        <taxon>Bacteria</taxon>
        <taxon>Bacillati</taxon>
        <taxon>Bacillota</taxon>
        <taxon>Bacilli</taxon>
        <taxon>Bacillales</taxon>
        <taxon>Paenibacillaceae</taxon>
        <taxon>Brevibacillus</taxon>
    </lineage>
</organism>
<proteinExistence type="predicted"/>
<dbReference type="GO" id="GO:0016020">
    <property type="term" value="C:membrane"/>
    <property type="evidence" value="ECO:0007669"/>
    <property type="project" value="InterPro"/>
</dbReference>
<evidence type="ECO:0000313" key="2">
    <source>
        <dbReference type="Proteomes" id="UP000281915"/>
    </source>
</evidence>
<gene>
    <name evidence="1" type="ORF">EDM58_06730</name>
</gene>
<reference evidence="1 2" key="1">
    <citation type="submission" date="2018-10" db="EMBL/GenBank/DDBJ databases">
        <title>Phylogenomics of Brevibacillus.</title>
        <authorList>
            <person name="Dunlap C."/>
        </authorList>
    </citation>
    <scope>NUCLEOTIDE SEQUENCE [LARGE SCALE GENOMIC DNA]</scope>
    <source>
        <strain evidence="1 2">JCM 15085</strain>
    </source>
</reference>
<evidence type="ECO:0008006" key="3">
    <source>
        <dbReference type="Google" id="ProtNLM"/>
    </source>
</evidence>
<dbReference type="InterPro" id="IPR027417">
    <property type="entry name" value="P-loop_NTPase"/>
</dbReference>
<comment type="caution">
    <text evidence="1">The sequence shown here is derived from an EMBL/GenBank/DDBJ whole genome shotgun (WGS) entry which is preliminary data.</text>
</comment>
<accession>A0A3M8D165</accession>
<dbReference type="PANTHER" id="PTHR32301:SF6">
    <property type="entry name" value="GOLVESIN-RELATED"/>
    <property type="match status" value="1"/>
</dbReference>
<dbReference type="Proteomes" id="UP000281915">
    <property type="component" value="Unassembled WGS sequence"/>
</dbReference>
<evidence type="ECO:0000313" key="1">
    <source>
        <dbReference type="EMBL" id="RNB81824.1"/>
    </source>
</evidence>
<dbReference type="InterPro" id="IPR005331">
    <property type="entry name" value="Sulfotransferase"/>
</dbReference>
<protein>
    <recommendedName>
        <fullName evidence="3">Sulfotransferase family protein</fullName>
    </recommendedName>
</protein>
<dbReference type="Pfam" id="PF03567">
    <property type="entry name" value="Sulfotransfer_2"/>
    <property type="match status" value="1"/>
</dbReference>
<dbReference type="PANTHER" id="PTHR32301">
    <property type="entry name" value="COUNTIN RECEPTOR CNR3-RELATED"/>
    <property type="match status" value="1"/>
</dbReference>
<dbReference type="Gene3D" id="3.40.50.300">
    <property type="entry name" value="P-loop containing nucleotide triphosphate hydrolases"/>
    <property type="match status" value="1"/>
</dbReference>
<dbReference type="EMBL" id="RHHT01000011">
    <property type="protein sequence ID" value="RNB81824.1"/>
    <property type="molecule type" value="Genomic_DNA"/>
</dbReference>
<dbReference type="InterPro" id="IPR053259">
    <property type="entry name" value="Golvesin-related_Golgi"/>
</dbReference>
<dbReference type="AlphaFoldDB" id="A0A3M8D165"/>
<dbReference type="GO" id="GO:0008146">
    <property type="term" value="F:sulfotransferase activity"/>
    <property type="evidence" value="ECO:0007669"/>
    <property type="project" value="InterPro"/>
</dbReference>
<sequence length="254" mass="29216">MKGGISLQKEPLLLFLHIPKTAGTSINQTLMEEYKREEIAFLHEEGGWSTEKLVALCNQPDSSLRIVSGHFPFGIHELITRPVSYCTFLRNPFELVLSVFFFLLRNPSIPTYEQISGMSFAQFVQSDELDFLTSNLQTRYLSGNPQGFTHQSEMAYFTWRPGDYEPDLHRAKAHLASSFSFVGITEWSHLCFPAMRKQLGWSSSDKIYRENVTDNRMAINDVDPATMQLLFQKNQLDIQLHSYAQELFLQRFSG</sequence>
<name>A0A3M8D165_9BACL</name>